<proteinExistence type="predicted"/>
<sequence length="99" mass="10850">MSGVPGTPNSGSRPVQEEIHAQGAHEGRKDRGPPRGRHHRRLAVDAIDTFKKDAFPTDKVYGDTRGRPELWLITCGGNLAQDRHWGSDVVVFAHLTGEA</sequence>
<accession>A0ABZ1QDV2</accession>
<reference evidence="2" key="1">
    <citation type="submission" date="2022-10" db="EMBL/GenBank/DDBJ databases">
        <title>The complete genomes of actinobacterial strains from the NBC collection.</title>
        <authorList>
            <person name="Joergensen T.S."/>
            <person name="Alvarez Arevalo M."/>
            <person name="Sterndorff E.B."/>
            <person name="Faurdal D."/>
            <person name="Vuksanovic O."/>
            <person name="Mourched A.-S."/>
            <person name="Charusanti P."/>
            <person name="Shaw S."/>
            <person name="Blin K."/>
            <person name="Weber T."/>
        </authorList>
    </citation>
    <scope>NUCLEOTIDE SEQUENCE</scope>
    <source>
        <strain evidence="2">NBC_00303</strain>
    </source>
</reference>
<keyword evidence="3" id="KW-1185">Reference proteome</keyword>
<feature type="compositionally biased region" description="Basic and acidic residues" evidence="1">
    <location>
        <begin position="15"/>
        <end position="33"/>
    </location>
</feature>
<feature type="region of interest" description="Disordered" evidence="1">
    <location>
        <begin position="1"/>
        <end position="40"/>
    </location>
</feature>
<name>A0ABZ1QDV2_9ACTN</name>
<evidence type="ECO:0000313" key="2">
    <source>
        <dbReference type="EMBL" id="WUN80825.1"/>
    </source>
</evidence>
<gene>
    <name evidence="2" type="ORF">OHA91_21270</name>
</gene>
<protein>
    <recommendedName>
        <fullName evidence="4">Class F sortase</fullName>
    </recommendedName>
</protein>
<evidence type="ECO:0008006" key="4">
    <source>
        <dbReference type="Google" id="ProtNLM"/>
    </source>
</evidence>
<organism evidence="2 3">
    <name type="scientific">Streptomyces erythrochromogenes</name>
    <dbReference type="NCBI Taxonomy" id="285574"/>
    <lineage>
        <taxon>Bacteria</taxon>
        <taxon>Bacillati</taxon>
        <taxon>Actinomycetota</taxon>
        <taxon>Actinomycetes</taxon>
        <taxon>Kitasatosporales</taxon>
        <taxon>Streptomycetaceae</taxon>
        <taxon>Streptomyces</taxon>
    </lineage>
</organism>
<dbReference type="GeneID" id="95498620"/>
<dbReference type="EMBL" id="CP108036">
    <property type="protein sequence ID" value="WUN80825.1"/>
    <property type="molecule type" value="Genomic_DNA"/>
</dbReference>
<dbReference type="RefSeq" id="WP_266500253.1">
    <property type="nucleotide sequence ID" value="NZ_CP108036.1"/>
</dbReference>
<evidence type="ECO:0000256" key="1">
    <source>
        <dbReference type="SAM" id="MobiDB-lite"/>
    </source>
</evidence>
<evidence type="ECO:0000313" key="3">
    <source>
        <dbReference type="Proteomes" id="UP001432312"/>
    </source>
</evidence>
<dbReference type="Proteomes" id="UP001432312">
    <property type="component" value="Chromosome"/>
</dbReference>